<evidence type="ECO:0000313" key="1">
    <source>
        <dbReference type="EMBL" id="KAJ9649750.1"/>
    </source>
</evidence>
<proteinExistence type="predicted"/>
<dbReference type="EMBL" id="JAPDRP010000001">
    <property type="protein sequence ID" value="KAJ9649750.1"/>
    <property type="molecule type" value="Genomic_DNA"/>
</dbReference>
<reference evidence="1" key="1">
    <citation type="submission" date="2022-10" db="EMBL/GenBank/DDBJ databases">
        <title>Culturing micro-colonial fungi from biological soil crusts in the Mojave desert and describing Neophaeococcomyces mojavensis, and introducing the new genera and species Taxawa tesnikishii.</title>
        <authorList>
            <person name="Kurbessoian T."/>
            <person name="Stajich J.E."/>
        </authorList>
    </citation>
    <scope>NUCLEOTIDE SEQUENCE</scope>
    <source>
        <strain evidence="1">JES_115</strain>
    </source>
</reference>
<comment type="caution">
    <text evidence="1">The sequence shown here is derived from an EMBL/GenBank/DDBJ whole genome shotgun (WGS) entry which is preliminary data.</text>
</comment>
<protein>
    <submittedName>
        <fullName evidence="1">Uncharacterized protein</fullName>
    </submittedName>
</protein>
<organism evidence="1 2">
    <name type="scientific">Coniosporium tulheliwenetii</name>
    <dbReference type="NCBI Taxonomy" id="3383036"/>
    <lineage>
        <taxon>Eukaryota</taxon>
        <taxon>Fungi</taxon>
        <taxon>Dikarya</taxon>
        <taxon>Ascomycota</taxon>
        <taxon>Pezizomycotina</taxon>
        <taxon>Dothideomycetes</taxon>
        <taxon>Dothideomycetes incertae sedis</taxon>
        <taxon>Coniosporium</taxon>
    </lineage>
</organism>
<gene>
    <name evidence="1" type="ORF">H2199_000529</name>
</gene>
<keyword evidence="2" id="KW-1185">Reference proteome</keyword>
<dbReference type="Proteomes" id="UP001172680">
    <property type="component" value="Unassembled WGS sequence"/>
</dbReference>
<evidence type="ECO:0000313" key="2">
    <source>
        <dbReference type="Proteomes" id="UP001172680"/>
    </source>
</evidence>
<accession>A0ACC2ZQ96</accession>
<name>A0ACC2ZQ96_9PEZI</name>
<sequence length="520" mass="56092">MDSQISPAQDSQLPAATPTDERSSSPKLQGSMPEHASSMDAPSTVYKAAGSRKARTRYSSPPLASSSLTPPPSSQITQPMRPTVRTPSPPTTLLSSPPLTSRNALSGDTPAPSVDLLTTDRIHNASVEELRIIADELLVALREARTAAAHFKLQYNMLSIDSTEVSNRMGVELELVQREVDVLQQAEERRRGSTMASAHRGFEQAVSQANAETLNELSRHCQSLQNDNEELRAMLEQSQEVAERREGEITKLVEENERLRGRIRKNREHVNGLIEHMHHKSPPQSTFATPHQTPRRAANFRGGDPGSSGSRRQQPFEALLLADKMLSQETATAPSTPSRPPTKQRLGHAQGLHPSPSVLSTPSRVRPFDANRVLPRTPPAFSAANVPSTAPPALCPSKPIRRDSSDSTITASSVEGEGAYANREEVTESQATRSATDLLRRSMNSTPASFEKASQASTSAGAVQSKIFGHVRKPGLSRPGEHGKRGRSPNEQMTEMSPTKKGRSSGGVGLGIGGLGSPET</sequence>